<dbReference type="SUPFAM" id="SSF81665">
    <property type="entry name" value="Calcium ATPase, transmembrane domain M"/>
    <property type="match status" value="1"/>
</dbReference>
<evidence type="ECO:0000256" key="2">
    <source>
        <dbReference type="ARBA" id="ARBA00006024"/>
    </source>
</evidence>
<dbReference type="AlphaFoldDB" id="A0A518ID39"/>
<dbReference type="CDD" id="cd02079">
    <property type="entry name" value="P-type_ATPase_HM"/>
    <property type="match status" value="1"/>
</dbReference>
<comment type="similarity">
    <text evidence="2 8">Belongs to the cation transport ATPase (P-type) (TC 3.A.3) family. Type IB subfamily.</text>
</comment>
<evidence type="ECO:0000256" key="7">
    <source>
        <dbReference type="ARBA" id="ARBA00023136"/>
    </source>
</evidence>
<dbReference type="GO" id="GO:0019829">
    <property type="term" value="F:ATPase-coupled monoatomic cation transmembrane transporter activity"/>
    <property type="evidence" value="ECO:0007669"/>
    <property type="project" value="InterPro"/>
</dbReference>
<dbReference type="InterPro" id="IPR059000">
    <property type="entry name" value="ATPase_P-type_domA"/>
</dbReference>
<protein>
    <submittedName>
        <fullName evidence="10">Putative copper-importing P-type ATPase A</fullName>
    </submittedName>
</protein>
<dbReference type="GO" id="GO:0016887">
    <property type="term" value="F:ATP hydrolysis activity"/>
    <property type="evidence" value="ECO:0007669"/>
    <property type="project" value="InterPro"/>
</dbReference>
<dbReference type="Pfam" id="PF00403">
    <property type="entry name" value="HMA"/>
    <property type="match status" value="1"/>
</dbReference>
<evidence type="ECO:0000256" key="3">
    <source>
        <dbReference type="ARBA" id="ARBA00022692"/>
    </source>
</evidence>
<feature type="transmembrane region" description="Helical" evidence="8">
    <location>
        <begin position="179"/>
        <end position="201"/>
    </location>
</feature>
<evidence type="ECO:0000256" key="6">
    <source>
        <dbReference type="ARBA" id="ARBA00022989"/>
    </source>
</evidence>
<dbReference type="SFLD" id="SFLDF00027">
    <property type="entry name" value="p-type_atpase"/>
    <property type="match status" value="1"/>
</dbReference>
<evidence type="ECO:0000256" key="5">
    <source>
        <dbReference type="ARBA" id="ARBA00022967"/>
    </source>
</evidence>
<feature type="transmembrane region" description="Helical" evidence="8">
    <location>
        <begin position="460"/>
        <end position="482"/>
    </location>
</feature>
<evidence type="ECO:0000313" key="11">
    <source>
        <dbReference type="Proteomes" id="UP000318313"/>
    </source>
</evidence>
<dbReference type="PRINTS" id="PR00943">
    <property type="entry name" value="CUATPASE"/>
</dbReference>
<dbReference type="PANTHER" id="PTHR46594:SF4">
    <property type="entry name" value="P-TYPE CATION-TRANSPORTING ATPASE"/>
    <property type="match status" value="1"/>
</dbReference>
<evidence type="ECO:0000256" key="1">
    <source>
        <dbReference type="ARBA" id="ARBA00004370"/>
    </source>
</evidence>
<dbReference type="OrthoDB" id="211392at2"/>
<dbReference type="InterPro" id="IPR036412">
    <property type="entry name" value="HAD-like_sf"/>
</dbReference>
<dbReference type="GO" id="GO:0005524">
    <property type="term" value="F:ATP binding"/>
    <property type="evidence" value="ECO:0007669"/>
    <property type="project" value="UniProtKB-UniRule"/>
</dbReference>
<keyword evidence="3 8" id="KW-0812">Transmembrane</keyword>
<dbReference type="Proteomes" id="UP000318313">
    <property type="component" value="Chromosome"/>
</dbReference>
<sequence>MIEQTHESETIPQQQQGTCIHCNLPVPASRQTDEQPWFCCAGCEVAYAILQDMDACLLEELNKTETAPSSDLSYEEMDHPRFRELYAREIEPGLFRIRFHLEGMHCASCVFVIEKLPDFLPGVISARVNLTNTSVDLIWDSNSVSLSEIARTLDRLGYRPHPPQHNDAERIYQRENRTYLIRLGIAGACAGNVMLIAFALYAGMFTGMAAEHLNLFRWTSAALALVSIVWPGHVFFKGAFSAIKTRSPHIDLPVALGITIGGVAGLVNSIRGTGEIYFDSLTVLIFLLLVGRYIQFRQQHRALSHLSLLKSITPRSARLISNDEVITVPIEVLKAGDQVEVRAGDVIPADGIVYSGDSTVDESILTGEARPRIIQSGARVTAGTINLTSPLRMDIESVGENTRIGRLMNLVELGVSSKLPLLELANRIAGIFVVTVIILAIVCLGIWWSSGIKIAVSNSISLLIVTCPCALGLATPLALAVAQGKAAKRAILINSGDVIERLSQPGILWLDKTGTLTYGKMQVHKWHGDRSLFPQIRALEQQVVHPIACALTTWIDEQIGIEEQDSHTLQDIDYSPGLGIRGAVDGTQLAIGSETYITEEGGHVPLEFQQKITEYRQRGLTAVLVIAEGETQLVLGIGDDLRPDAAVTIEELKTAGWSVGILSGDHPEIVTPIASRLNIDPKLVHAAVRPEEKLKIIQDSTSRGITVMVGDGVNDSAALAAASVGIAVHGGAEASLQAAAVYLNQPGLAPLKELIDGARMTNHVINRNLLMSLVYNVIAAGLAIGGFINPLIAAVLMPISSLTVLILSFMNRAFQEPHS</sequence>
<dbReference type="InterPro" id="IPR023298">
    <property type="entry name" value="ATPase_P-typ_TM_dom_sf"/>
</dbReference>
<dbReference type="GO" id="GO:0046872">
    <property type="term" value="F:metal ion binding"/>
    <property type="evidence" value="ECO:0007669"/>
    <property type="project" value="UniProtKB-KW"/>
</dbReference>
<gene>
    <name evidence="10" type="primary">copA</name>
    <name evidence="10" type="ORF">Enr17x_30690</name>
</gene>
<dbReference type="Gene3D" id="3.40.1110.10">
    <property type="entry name" value="Calcium-transporting ATPase, cytoplasmic domain N"/>
    <property type="match status" value="1"/>
</dbReference>
<accession>A0A518ID39</accession>
<dbReference type="Gene3D" id="2.70.150.10">
    <property type="entry name" value="Calcium-transporting ATPase, cytoplasmic transduction domain A"/>
    <property type="match status" value="1"/>
</dbReference>
<evidence type="ECO:0000256" key="4">
    <source>
        <dbReference type="ARBA" id="ARBA00022723"/>
    </source>
</evidence>
<dbReference type="CDD" id="cd00371">
    <property type="entry name" value="HMA"/>
    <property type="match status" value="1"/>
</dbReference>
<dbReference type="SUPFAM" id="SSF56784">
    <property type="entry name" value="HAD-like"/>
    <property type="match status" value="1"/>
</dbReference>
<dbReference type="InterPro" id="IPR001757">
    <property type="entry name" value="P_typ_ATPase"/>
</dbReference>
<feature type="transmembrane region" description="Helical" evidence="8">
    <location>
        <begin position="794"/>
        <end position="814"/>
    </location>
</feature>
<dbReference type="InterPro" id="IPR006121">
    <property type="entry name" value="HMA_dom"/>
</dbReference>
<dbReference type="InterPro" id="IPR044492">
    <property type="entry name" value="P_typ_ATPase_HD_dom"/>
</dbReference>
<dbReference type="GO" id="GO:0005886">
    <property type="term" value="C:plasma membrane"/>
    <property type="evidence" value="ECO:0007669"/>
    <property type="project" value="UniProtKB-SubCell"/>
</dbReference>
<evidence type="ECO:0000313" key="10">
    <source>
        <dbReference type="EMBL" id="QDV51017.1"/>
    </source>
</evidence>
<feature type="transmembrane region" description="Helical" evidence="8">
    <location>
        <begin position="276"/>
        <end position="294"/>
    </location>
</feature>
<feature type="domain" description="HMA" evidence="9">
    <location>
        <begin position="95"/>
        <end position="161"/>
    </location>
</feature>
<keyword evidence="7 8" id="KW-0472">Membrane</keyword>
<feature type="transmembrane region" description="Helical" evidence="8">
    <location>
        <begin position="769"/>
        <end position="788"/>
    </location>
</feature>
<keyword evidence="11" id="KW-1185">Reference proteome</keyword>
<feature type="transmembrane region" description="Helical" evidence="8">
    <location>
        <begin position="221"/>
        <end position="240"/>
    </location>
</feature>
<dbReference type="InterPro" id="IPR018303">
    <property type="entry name" value="ATPase_P-typ_P_site"/>
</dbReference>
<dbReference type="NCBIfam" id="TIGR01494">
    <property type="entry name" value="ATPase_P-type"/>
    <property type="match status" value="1"/>
</dbReference>
<dbReference type="PANTHER" id="PTHR46594">
    <property type="entry name" value="P-TYPE CATION-TRANSPORTING ATPASE"/>
    <property type="match status" value="1"/>
</dbReference>
<dbReference type="InterPro" id="IPR023299">
    <property type="entry name" value="ATPase_P-typ_cyto_dom_N"/>
</dbReference>
<dbReference type="Pfam" id="PF00702">
    <property type="entry name" value="Hydrolase"/>
    <property type="match status" value="1"/>
</dbReference>
<keyword evidence="8" id="KW-0067">ATP-binding</keyword>
<dbReference type="SUPFAM" id="SSF81653">
    <property type="entry name" value="Calcium ATPase, transduction domain A"/>
    <property type="match status" value="1"/>
</dbReference>
<proteinExistence type="inferred from homology"/>
<dbReference type="PROSITE" id="PS00154">
    <property type="entry name" value="ATPASE_E1_E2"/>
    <property type="match status" value="1"/>
</dbReference>
<evidence type="ECO:0000256" key="8">
    <source>
        <dbReference type="RuleBase" id="RU362081"/>
    </source>
</evidence>
<feature type="transmembrane region" description="Helical" evidence="8">
    <location>
        <begin position="428"/>
        <end position="448"/>
    </location>
</feature>
<dbReference type="Gene3D" id="3.40.50.1000">
    <property type="entry name" value="HAD superfamily/HAD-like"/>
    <property type="match status" value="1"/>
</dbReference>
<comment type="subcellular location">
    <subcellularLocation>
        <location evidence="8">Cell membrane</location>
    </subcellularLocation>
    <subcellularLocation>
        <location evidence="1">Membrane</location>
    </subcellularLocation>
</comment>
<dbReference type="EMBL" id="CP037452">
    <property type="protein sequence ID" value="QDV51017.1"/>
    <property type="molecule type" value="Genomic_DNA"/>
</dbReference>
<dbReference type="InterPro" id="IPR036163">
    <property type="entry name" value="HMA_dom_sf"/>
</dbReference>
<organism evidence="10 11">
    <name type="scientific">Gimesia fumaroli</name>
    <dbReference type="NCBI Taxonomy" id="2527976"/>
    <lineage>
        <taxon>Bacteria</taxon>
        <taxon>Pseudomonadati</taxon>
        <taxon>Planctomycetota</taxon>
        <taxon>Planctomycetia</taxon>
        <taxon>Planctomycetales</taxon>
        <taxon>Planctomycetaceae</taxon>
        <taxon>Gimesia</taxon>
    </lineage>
</organism>
<keyword evidence="5" id="KW-1278">Translocase</keyword>
<dbReference type="SFLD" id="SFLDS00003">
    <property type="entry name" value="Haloacid_Dehalogenase"/>
    <property type="match status" value="1"/>
</dbReference>
<reference evidence="10 11" key="1">
    <citation type="submission" date="2019-03" db="EMBL/GenBank/DDBJ databases">
        <title>Deep-cultivation of Planctomycetes and their phenomic and genomic characterization uncovers novel biology.</title>
        <authorList>
            <person name="Wiegand S."/>
            <person name="Jogler M."/>
            <person name="Boedeker C."/>
            <person name="Pinto D."/>
            <person name="Vollmers J."/>
            <person name="Rivas-Marin E."/>
            <person name="Kohn T."/>
            <person name="Peeters S.H."/>
            <person name="Heuer A."/>
            <person name="Rast P."/>
            <person name="Oberbeckmann S."/>
            <person name="Bunk B."/>
            <person name="Jeske O."/>
            <person name="Meyerdierks A."/>
            <person name="Storesund J.E."/>
            <person name="Kallscheuer N."/>
            <person name="Luecker S."/>
            <person name="Lage O.M."/>
            <person name="Pohl T."/>
            <person name="Merkel B.J."/>
            <person name="Hornburger P."/>
            <person name="Mueller R.-W."/>
            <person name="Bruemmer F."/>
            <person name="Labrenz M."/>
            <person name="Spormann A.M."/>
            <person name="Op den Camp H."/>
            <person name="Overmann J."/>
            <person name="Amann R."/>
            <person name="Jetten M.S.M."/>
            <person name="Mascher T."/>
            <person name="Medema M.H."/>
            <person name="Devos D.P."/>
            <person name="Kaster A.-K."/>
            <person name="Ovreas L."/>
            <person name="Rohde M."/>
            <person name="Galperin M.Y."/>
            <person name="Jogler C."/>
        </authorList>
    </citation>
    <scope>NUCLEOTIDE SEQUENCE [LARGE SCALE GENOMIC DNA]</scope>
    <source>
        <strain evidence="10 11">Enr17</strain>
    </source>
</reference>
<dbReference type="NCBIfam" id="TIGR01511">
    <property type="entry name" value="ATPase-IB1_Cu"/>
    <property type="match status" value="1"/>
</dbReference>
<evidence type="ECO:0000259" key="9">
    <source>
        <dbReference type="PROSITE" id="PS50846"/>
    </source>
</evidence>
<feature type="transmembrane region" description="Helical" evidence="8">
    <location>
        <begin position="252"/>
        <end position="270"/>
    </location>
</feature>
<dbReference type="Pfam" id="PF00122">
    <property type="entry name" value="E1-E2_ATPase"/>
    <property type="match status" value="1"/>
</dbReference>
<keyword evidence="8" id="KW-1003">Cell membrane</keyword>
<dbReference type="Gene3D" id="3.30.70.100">
    <property type="match status" value="1"/>
</dbReference>
<dbReference type="InterPro" id="IPR023214">
    <property type="entry name" value="HAD_sf"/>
</dbReference>
<keyword evidence="6 8" id="KW-1133">Transmembrane helix</keyword>
<keyword evidence="8" id="KW-0547">Nucleotide-binding</keyword>
<dbReference type="PROSITE" id="PS50846">
    <property type="entry name" value="HMA_2"/>
    <property type="match status" value="1"/>
</dbReference>
<dbReference type="SUPFAM" id="SSF55008">
    <property type="entry name" value="HMA, heavy metal-associated domain"/>
    <property type="match status" value="1"/>
</dbReference>
<keyword evidence="4 8" id="KW-0479">Metal-binding</keyword>
<dbReference type="InterPro" id="IPR027256">
    <property type="entry name" value="P-typ_ATPase_IB"/>
</dbReference>
<name>A0A518ID39_9PLAN</name>
<dbReference type="PRINTS" id="PR00119">
    <property type="entry name" value="CATATPASE"/>
</dbReference>
<dbReference type="KEGG" id="gfm:Enr17x_30690"/>
<dbReference type="GO" id="GO:0030001">
    <property type="term" value="P:metal ion transport"/>
    <property type="evidence" value="ECO:0007669"/>
    <property type="project" value="UniProtKB-ARBA"/>
</dbReference>
<dbReference type="SFLD" id="SFLDG00002">
    <property type="entry name" value="C1.7:_P-type_atpase_like"/>
    <property type="match status" value="1"/>
</dbReference>
<dbReference type="RefSeq" id="WP_145309931.1">
    <property type="nucleotide sequence ID" value="NZ_CP037452.1"/>
</dbReference>
<dbReference type="InterPro" id="IPR008250">
    <property type="entry name" value="ATPase_P-typ_transduc_dom_A_sf"/>
</dbReference>
<dbReference type="NCBIfam" id="TIGR01525">
    <property type="entry name" value="ATPase-IB_hvy"/>
    <property type="match status" value="1"/>
</dbReference>